<proteinExistence type="predicted"/>
<evidence type="ECO:0000313" key="2">
    <source>
        <dbReference type="Proteomes" id="UP000289238"/>
    </source>
</evidence>
<dbReference type="AlphaFoldDB" id="A0A4Q0PDV0"/>
<dbReference type="OrthoDB" id="1421572at2"/>
<protein>
    <recommendedName>
        <fullName evidence="3">Glycosyl transferase family 11</fullName>
    </recommendedName>
</protein>
<dbReference type="Gene3D" id="3.40.50.11350">
    <property type="match status" value="1"/>
</dbReference>
<name>A0A4Q0PDV0_9FLAO</name>
<evidence type="ECO:0000313" key="1">
    <source>
        <dbReference type="EMBL" id="RXG24911.1"/>
    </source>
</evidence>
<evidence type="ECO:0008006" key="3">
    <source>
        <dbReference type="Google" id="ProtNLM"/>
    </source>
</evidence>
<gene>
    <name evidence="1" type="ORF">DSM00_707</name>
</gene>
<comment type="caution">
    <text evidence="1">The sequence shown here is derived from an EMBL/GenBank/DDBJ whole genome shotgun (WGS) entry which is preliminary data.</text>
</comment>
<sequence>MRKLKIAYSRVFNFLIYKYFELRFKKNKEILEKNFDNGRFAIEVFSKMGFGANLIWVLEILAFCEEKNLTPYIKFRNPSKRVGATSFSEIIKVQPENCESATIKYVVIRKFSELNLPNPWDYNARLTIERANFLVKKYIKLNPQILREVNTFEALNFKGHTVIGIHYRGTDKITEAPAVRYDAVLSVIQQQIIELKKELKFFIASDDQGFVDFVRKNIPESALIIRSLKRSGNGKPIHISFKNYRAVNREALIDCLLLSKCSKLYKTASILSGCSVIFNPQLKVEMLNEPYPEYRFFPEKFLISKPKI</sequence>
<dbReference type="RefSeq" id="WP_128756620.1">
    <property type="nucleotide sequence ID" value="NZ_QOVM01000001.1"/>
</dbReference>
<keyword evidence="2" id="KW-1185">Reference proteome</keyword>
<reference evidence="1 2" key="1">
    <citation type="submission" date="2018-07" db="EMBL/GenBank/DDBJ databases">
        <title>Leeuwenhoekiella genomics.</title>
        <authorList>
            <person name="Tahon G."/>
            <person name="Willems A."/>
        </authorList>
    </citation>
    <scope>NUCLEOTIDE SEQUENCE [LARGE SCALE GENOMIC DNA]</scope>
    <source>
        <strain evidence="1 2">LMG 22550</strain>
    </source>
</reference>
<dbReference type="EMBL" id="QOVM01000001">
    <property type="protein sequence ID" value="RXG24911.1"/>
    <property type="molecule type" value="Genomic_DNA"/>
</dbReference>
<organism evidence="1 2">
    <name type="scientific">Leeuwenhoekiella aequorea</name>
    <dbReference type="NCBI Taxonomy" id="283736"/>
    <lineage>
        <taxon>Bacteria</taxon>
        <taxon>Pseudomonadati</taxon>
        <taxon>Bacteroidota</taxon>
        <taxon>Flavobacteriia</taxon>
        <taxon>Flavobacteriales</taxon>
        <taxon>Flavobacteriaceae</taxon>
        <taxon>Leeuwenhoekiella</taxon>
    </lineage>
</organism>
<accession>A0A4Q0PDV0</accession>
<dbReference type="Proteomes" id="UP000289238">
    <property type="component" value="Unassembled WGS sequence"/>
</dbReference>